<feature type="compositionally biased region" description="Polar residues" evidence="8">
    <location>
        <begin position="1075"/>
        <end position="1099"/>
    </location>
</feature>
<reference evidence="10 11" key="1">
    <citation type="journal article" date="2018" name="BMC Genomics">
        <title>Genomic evidence for intraspecific hybridization in a clonal and extremely halotolerant yeast.</title>
        <authorList>
            <person name="Gostincar C."/>
            <person name="Stajich J.E."/>
            <person name="Zupancic J."/>
            <person name="Zalar P."/>
            <person name="Gunde-Cimerman N."/>
        </authorList>
    </citation>
    <scope>NUCLEOTIDE SEQUENCE [LARGE SCALE GENOMIC DNA]</scope>
    <source>
        <strain evidence="10 11">EXF-171</strain>
    </source>
</reference>
<feature type="compositionally biased region" description="Low complexity" evidence="8">
    <location>
        <begin position="204"/>
        <end position="228"/>
    </location>
</feature>
<sequence length="1251" mass="135300">MMIKIEASRADFSSIEVASTAVPAAIDEVSIGEFLALWPCVLGAHIIAPLVPGPGPSLPRGKTPLTRRSGVYRIEAVSRPHAPHHTIRPRESRGCPVTTTATTRIGDSSARTLCRRAQNIIISPASLRLDSRLALSSYAWPVTKRVIAAGQKSNFLRRTQHPKQRAGVRAGAGSASVYTSNPLFFSFAAGRGWSRLPNPAPLCSNTSNTSSSSSSSSRKSSAPLSVPSAPTLMSNQNGGFSFGNLSFAHPGSGTHTPNTPHTPVTSSMQQAGANNAYSNMSPAHQQGGMMQQNGFNHPYGMSAASMYPSSTATSMPPTSTAGGLPSLRPMPPGGVNNGGLNGLPSLAGNALGQQPSFLQNEEAPTHVVGSQGRRGILPSAPGRPNPPAQGSGAGTKSMIPQKDADGKYPCPHCNKTYLHAKHLKRHLLRHTGDRPYMCHLCKDTFSRSDILKRHFQKCSIRRGNPTGANHLAHQRRNTNSGNRLSISQQDGPIGLAGLADVAGQPYGGGVVGSSPTVNGDMSGRNSRANSLIQPGTMSHRNSIAGLGLLGSNTSNGDQMGTSAGFQQNMPAYAMQNPTNGGYMQNNYGFSQPPMNGNHNTQQMPFLGHESSRFDNSHSNNSPHQQTNGDGSGNGQIDWSRMFNQSGQDGFIGSQPANASSQGMNQIKTESNPTPAIDAKPSFAAAGGAVGGLQNDMSNESFLGSLYSHPGAFGSEYGVDHENGIPGFPNFSMDDPWQAKIDNLTQFCFPSGTDNIDNDAANIVLSCLTVDNVKHFAEQFTSFHGHWPILHMPTFKLTDAHNSLVLAIICVGAVYSPRVNVDQVRQMMDFVKATVVSNSGVYSRFTSGHTEGLGDASWDIEELQALQIFQTMFIWHGDPSQRQSSRDEFPTLVRIAKASGLFETAPPGHYAYSELHQDQTNLTTVNTTNFNWHAWLEQEKRNRVLYLLFLTDAAMVMYFNYMPQFNPLEIRLMLPADDAAWEARDSQACACALGLNGADAQSRNLTGTRKPKQPGMREAMRTLMEPTAAFQPNSTNAYAKFVLVHALIIRIIACQKVLVQPDIPFQPLNFNNSGPATPLSQNDWLEQRNGSLSGPNSGAGTPTADGFGPSIQCLQAQQEKKRLSHALDKWKRNWDADMDFQYPPGQMQQRRFGFSRDGVHFFYLGRSFLQSQRPSDWSATADTRFKQTLSLLKRIKSFVMSDNETKGHDIGSVGDIDDTYGLDNLTLDMKLLFKPYDSMVDSPVDGVQTYAV</sequence>
<dbReference type="Proteomes" id="UP000281468">
    <property type="component" value="Unassembled WGS sequence"/>
</dbReference>
<dbReference type="GO" id="GO:0000785">
    <property type="term" value="C:chromatin"/>
    <property type="evidence" value="ECO:0007669"/>
    <property type="project" value="TreeGrafter"/>
</dbReference>
<dbReference type="GO" id="GO:0000978">
    <property type="term" value="F:RNA polymerase II cis-regulatory region sequence-specific DNA binding"/>
    <property type="evidence" value="ECO:0007669"/>
    <property type="project" value="InterPro"/>
</dbReference>
<dbReference type="GO" id="GO:0006351">
    <property type="term" value="P:DNA-templated transcription"/>
    <property type="evidence" value="ECO:0007669"/>
    <property type="project" value="InterPro"/>
</dbReference>
<comment type="subcellular location">
    <subcellularLocation>
        <location evidence="1">Nucleus</location>
    </subcellularLocation>
</comment>
<dbReference type="SMART" id="SM00355">
    <property type="entry name" value="ZnF_C2H2"/>
    <property type="match status" value="2"/>
</dbReference>
<feature type="domain" description="C2H2-type" evidence="9">
    <location>
        <begin position="408"/>
        <end position="435"/>
    </location>
</feature>
<evidence type="ECO:0000256" key="6">
    <source>
        <dbReference type="ARBA" id="ARBA00023242"/>
    </source>
</evidence>
<proteinExistence type="predicted"/>
<dbReference type="EMBL" id="QWIQ01000570">
    <property type="protein sequence ID" value="RMY81947.1"/>
    <property type="molecule type" value="Genomic_DNA"/>
</dbReference>
<dbReference type="Pfam" id="PF04082">
    <property type="entry name" value="Fungal_trans"/>
    <property type="match status" value="1"/>
</dbReference>
<feature type="compositionally biased region" description="Low complexity" evidence="8">
    <location>
        <begin position="308"/>
        <end position="321"/>
    </location>
</feature>
<keyword evidence="6" id="KW-0539">Nucleus</keyword>
<evidence type="ECO:0000256" key="7">
    <source>
        <dbReference type="PROSITE-ProRule" id="PRU00042"/>
    </source>
</evidence>
<evidence type="ECO:0000259" key="9">
    <source>
        <dbReference type="PROSITE" id="PS50157"/>
    </source>
</evidence>
<dbReference type="SUPFAM" id="SSF57667">
    <property type="entry name" value="beta-beta-alpha zinc fingers"/>
    <property type="match status" value="1"/>
</dbReference>
<feature type="compositionally biased region" description="Low complexity" evidence="8">
    <location>
        <begin position="249"/>
        <end position="267"/>
    </location>
</feature>
<keyword evidence="3" id="KW-0677">Repeat</keyword>
<dbReference type="PANTHER" id="PTHR40626">
    <property type="entry name" value="MIP31509P"/>
    <property type="match status" value="1"/>
</dbReference>
<feature type="region of interest" description="Disordered" evidence="8">
    <location>
        <begin position="204"/>
        <end position="268"/>
    </location>
</feature>
<evidence type="ECO:0000313" key="11">
    <source>
        <dbReference type="Proteomes" id="UP000281468"/>
    </source>
</evidence>
<dbReference type="PROSITE" id="PS00028">
    <property type="entry name" value="ZINC_FINGER_C2H2_1"/>
    <property type="match status" value="1"/>
</dbReference>
<dbReference type="AlphaFoldDB" id="A0A3M7EZS9"/>
<dbReference type="InterPro" id="IPR051059">
    <property type="entry name" value="VerF-like"/>
</dbReference>
<dbReference type="GO" id="GO:0005634">
    <property type="term" value="C:nucleus"/>
    <property type="evidence" value="ECO:0007669"/>
    <property type="project" value="UniProtKB-SubCell"/>
</dbReference>
<name>A0A3M7EZS9_HORWE</name>
<evidence type="ECO:0000256" key="8">
    <source>
        <dbReference type="SAM" id="MobiDB-lite"/>
    </source>
</evidence>
<feature type="compositionally biased region" description="Low complexity" evidence="8">
    <location>
        <begin position="342"/>
        <end position="351"/>
    </location>
</feature>
<keyword evidence="4 7" id="KW-0863">Zinc-finger</keyword>
<dbReference type="CDD" id="cd12148">
    <property type="entry name" value="fungal_TF_MHR"/>
    <property type="match status" value="1"/>
</dbReference>
<protein>
    <recommendedName>
        <fullName evidence="9">C2H2-type domain-containing protein</fullName>
    </recommendedName>
</protein>
<feature type="domain" description="C2H2-type" evidence="9">
    <location>
        <begin position="436"/>
        <end position="466"/>
    </location>
</feature>
<evidence type="ECO:0000256" key="4">
    <source>
        <dbReference type="ARBA" id="ARBA00022771"/>
    </source>
</evidence>
<feature type="compositionally biased region" description="Polar residues" evidence="8">
    <location>
        <begin position="654"/>
        <end position="673"/>
    </location>
</feature>
<feature type="region of interest" description="Disordered" evidence="8">
    <location>
        <begin position="365"/>
        <end position="403"/>
    </location>
</feature>
<dbReference type="GO" id="GO:0008270">
    <property type="term" value="F:zinc ion binding"/>
    <property type="evidence" value="ECO:0007669"/>
    <property type="project" value="UniProtKB-KW"/>
</dbReference>
<organism evidence="10 11">
    <name type="scientific">Hortaea werneckii</name>
    <name type="common">Black yeast</name>
    <name type="synonym">Cladosporium werneckii</name>
    <dbReference type="NCBI Taxonomy" id="91943"/>
    <lineage>
        <taxon>Eukaryota</taxon>
        <taxon>Fungi</taxon>
        <taxon>Dikarya</taxon>
        <taxon>Ascomycota</taxon>
        <taxon>Pezizomycotina</taxon>
        <taxon>Dothideomycetes</taxon>
        <taxon>Dothideomycetidae</taxon>
        <taxon>Mycosphaerellales</taxon>
        <taxon>Teratosphaeriaceae</taxon>
        <taxon>Hortaea</taxon>
    </lineage>
</organism>
<dbReference type="PANTHER" id="PTHR40626:SF12">
    <property type="entry name" value="RFEC"/>
    <property type="match status" value="1"/>
</dbReference>
<feature type="region of interest" description="Disordered" evidence="8">
    <location>
        <begin position="585"/>
        <end position="679"/>
    </location>
</feature>
<keyword evidence="5" id="KW-0862">Zinc</keyword>
<gene>
    <name evidence="10" type="ORF">D0862_12176</name>
</gene>
<dbReference type="InterPro" id="IPR007219">
    <property type="entry name" value="XnlR_reg_dom"/>
</dbReference>
<comment type="caution">
    <text evidence="10">The sequence shown here is derived from an EMBL/GenBank/DDBJ whole genome shotgun (WGS) entry which is preliminary data.</text>
</comment>
<accession>A0A3M7EZS9</accession>
<keyword evidence="2" id="KW-0479">Metal-binding</keyword>
<evidence type="ECO:0000256" key="2">
    <source>
        <dbReference type="ARBA" id="ARBA00022723"/>
    </source>
</evidence>
<feature type="compositionally biased region" description="Polar residues" evidence="8">
    <location>
        <begin position="585"/>
        <end position="603"/>
    </location>
</feature>
<feature type="region of interest" description="Disordered" evidence="8">
    <location>
        <begin position="308"/>
        <end position="351"/>
    </location>
</feature>
<feature type="compositionally biased region" description="Polar residues" evidence="8">
    <location>
        <begin position="616"/>
        <end position="628"/>
    </location>
</feature>
<evidence type="ECO:0000256" key="3">
    <source>
        <dbReference type="ARBA" id="ARBA00022737"/>
    </source>
</evidence>
<feature type="region of interest" description="Disordered" evidence="8">
    <location>
        <begin position="1075"/>
        <end position="1102"/>
    </location>
</feature>
<dbReference type="GO" id="GO:0000981">
    <property type="term" value="F:DNA-binding transcription factor activity, RNA polymerase II-specific"/>
    <property type="evidence" value="ECO:0007669"/>
    <property type="project" value="InterPro"/>
</dbReference>
<dbReference type="VEuPathDB" id="FungiDB:BTJ68_02270"/>
<dbReference type="InterPro" id="IPR013087">
    <property type="entry name" value="Znf_C2H2_type"/>
</dbReference>
<evidence type="ECO:0000256" key="1">
    <source>
        <dbReference type="ARBA" id="ARBA00004123"/>
    </source>
</evidence>
<dbReference type="Gene3D" id="3.30.160.60">
    <property type="entry name" value="Classic Zinc Finger"/>
    <property type="match status" value="2"/>
</dbReference>
<dbReference type="PROSITE" id="PS50157">
    <property type="entry name" value="ZINC_FINGER_C2H2_2"/>
    <property type="match status" value="2"/>
</dbReference>
<evidence type="ECO:0000256" key="5">
    <source>
        <dbReference type="ARBA" id="ARBA00022833"/>
    </source>
</evidence>
<evidence type="ECO:0000313" key="10">
    <source>
        <dbReference type="EMBL" id="RMY81947.1"/>
    </source>
</evidence>
<dbReference type="InterPro" id="IPR036236">
    <property type="entry name" value="Znf_C2H2_sf"/>
</dbReference>